<feature type="domain" description="ABC transmembrane type-1" evidence="7">
    <location>
        <begin position="43"/>
        <end position="336"/>
    </location>
</feature>
<evidence type="ECO:0000256" key="4">
    <source>
        <dbReference type="ARBA" id="ARBA00022989"/>
    </source>
</evidence>
<feature type="transmembrane region" description="Helical" evidence="6">
    <location>
        <begin position="79"/>
        <end position="103"/>
    </location>
</feature>
<dbReference type="EMBL" id="CABVGY010000004">
    <property type="protein sequence ID" value="VVM53744.1"/>
    <property type="molecule type" value="Genomic_DNA"/>
</dbReference>
<dbReference type="RefSeq" id="WP_150715079.1">
    <property type="nucleotide sequence ID" value="NZ_CABVGY010000004.1"/>
</dbReference>
<evidence type="ECO:0000256" key="5">
    <source>
        <dbReference type="ARBA" id="ARBA00023136"/>
    </source>
</evidence>
<comment type="subcellular location">
    <subcellularLocation>
        <location evidence="1">Cell membrane</location>
        <topology evidence="1">Multi-pass membrane protein</topology>
    </subcellularLocation>
</comment>
<evidence type="ECO:0000259" key="7">
    <source>
        <dbReference type="PROSITE" id="PS50929"/>
    </source>
</evidence>
<dbReference type="OrthoDB" id="8233587at2"/>
<keyword evidence="4 6" id="KW-1133">Transmembrane helix</keyword>
<protein>
    <submittedName>
        <fullName evidence="8">Inner membrane ABC transporter ATP-binding protein YddA</fullName>
    </submittedName>
</protein>
<dbReference type="InterPro" id="IPR009248">
    <property type="entry name" value="SbmA_BacA"/>
</dbReference>
<name>A0A5E6QCG5_PSEFL</name>
<dbReference type="GO" id="GO:0005886">
    <property type="term" value="C:plasma membrane"/>
    <property type="evidence" value="ECO:0007669"/>
    <property type="project" value="UniProtKB-SubCell"/>
</dbReference>
<evidence type="ECO:0000313" key="8">
    <source>
        <dbReference type="EMBL" id="VVM53744.1"/>
    </source>
</evidence>
<dbReference type="PANTHER" id="PTHR11384:SF59">
    <property type="entry name" value="LYSOSOMAL COBALAMIN TRANSPORTER ABCD4"/>
    <property type="match status" value="1"/>
</dbReference>
<dbReference type="Gene3D" id="1.20.1560.10">
    <property type="entry name" value="ABC transporter type 1, transmembrane domain"/>
    <property type="match status" value="1"/>
</dbReference>
<keyword evidence="8" id="KW-0067">ATP-binding</keyword>
<dbReference type="PROSITE" id="PS50929">
    <property type="entry name" value="ABC_TM1F"/>
    <property type="match status" value="1"/>
</dbReference>
<dbReference type="GO" id="GO:0140359">
    <property type="term" value="F:ABC-type transporter activity"/>
    <property type="evidence" value="ECO:0007669"/>
    <property type="project" value="InterPro"/>
</dbReference>
<dbReference type="SUPFAM" id="SSF90123">
    <property type="entry name" value="ABC transporter transmembrane region"/>
    <property type="match status" value="1"/>
</dbReference>
<sequence length="383" mass="43823">MIFNPTKKYNIILSKNSFHKNTYTMLSLYWKSEEKVFAWCALAALLILSLLAVVTALAINEWYKHFYNAIQELDAHKFYSLVVVFLAIISFSVVRSVLITYLVDVFALRWRKWLTNHYLSAWIVKSTKPDQIEQCVDNPDQRIAEDINKFTFETIDLACGLIYTLASVVSFSVVLIGISGDVSLWAITIPAYMFWAAIFYALLGTYISQKIGFKLVSLSNNQQRSEADLRYFLIRFRDSSKLHSTDTRRHCEKESISEKLDISLANTRRTIRVKMRLSLFTESYSQLSLIFSSLLAVPRFFAGSIMFGDVMQINSAFGNLCENLSWFINAYHRLADWKATTDRLISFDGALARSSDINKGGCRASNCICRLIQISSPHQKARS</sequence>
<evidence type="ECO:0000256" key="1">
    <source>
        <dbReference type="ARBA" id="ARBA00004651"/>
    </source>
</evidence>
<feature type="transmembrane region" description="Helical" evidence="6">
    <location>
        <begin position="157"/>
        <end position="178"/>
    </location>
</feature>
<dbReference type="InterPro" id="IPR011527">
    <property type="entry name" value="ABC1_TM_dom"/>
</dbReference>
<dbReference type="GO" id="GO:0015833">
    <property type="term" value="P:peptide transport"/>
    <property type="evidence" value="ECO:0007669"/>
    <property type="project" value="InterPro"/>
</dbReference>
<evidence type="ECO:0000256" key="3">
    <source>
        <dbReference type="ARBA" id="ARBA00022692"/>
    </source>
</evidence>
<dbReference type="GO" id="GO:0005524">
    <property type="term" value="F:ATP binding"/>
    <property type="evidence" value="ECO:0007669"/>
    <property type="project" value="UniProtKB-KW"/>
</dbReference>
<dbReference type="InterPro" id="IPR036640">
    <property type="entry name" value="ABC1_TM_sf"/>
</dbReference>
<keyword evidence="8" id="KW-0547">Nucleotide-binding</keyword>
<feature type="transmembrane region" description="Helical" evidence="6">
    <location>
        <begin position="184"/>
        <end position="207"/>
    </location>
</feature>
<dbReference type="PANTHER" id="PTHR11384">
    <property type="entry name" value="ATP-BINDING CASSETTE, SUB-FAMILY D MEMBER"/>
    <property type="match status" value="1"/>
</dbReference>
<evidence type="ECO:0000313" key="9">
    <source>
        <dbReference type="Proteomes" id="UP000326729"/>
    </source>
</evidence>
<reference evidence="8 9" key="1">
    <citation type="submission" date="2019-09" db="EMBL/GenBank/DDBJ databases">
        <authorList>
            <person name="Chandra G."/>
            <person name="Truman W A."/>
        </authorList>
    </citation>
    <scope>NUCLEOTIDE SEQUENCE [LARGE SCALE GENOMIC DNA]</scope>
    <source>
        <strain evidence="8">PS659</strain>
    </source>
</reference>
<feature type="transmembrane region" description="Helical" evidence="6">
    <location>
        <begin position="36"/>
        <end position="59"/>
    </location>
</feature>
<organism evidence="8 9">
    <name type="scientific">Pseudomonas fluorescens</name>
    <dbReference type="NCBI Taxonomy" id="294"/>
    <lineage>
        <taxon>Bacteria</taxon>
        <taxon>Pseudomonadati</taxon>
        <taxon>Pseudomonadota</taxon>
        <taxon>Gammaproteobacteria</taxon>
        <taxon>Pseudomonadales</taxon>
        <taxon>Pseudomonadaceae</taxon>
        <taxon>Pseudomonas</taxon>
    </lineage>
</organism>
<keyword evidence="2" id="KW-0813">Transport</keyword>
<gene>
    <name evidence="8" type="primary">yddA</name>
    <name evidence="8" type="ORF">PS659_00951</name>
</gene>
<evidence type="ECO:0000256" key="2">
    <source>
        <dbReference type="ARBA" id="ARBA00022448"/>
    </source>
</evidence>
<dbReference type="GO" id="GO:1904680">
    <property type="term" value="F:peptide transmembrane transporter activity"/>
    <property type="evidence" value="ECO:0007669"/>
    <property type="project" value="InterPro"/>
</dbReference>
<dbReference type="Proteomes" id="UP000326729">
    <property type="component" value="Unassembled WGS sequence"/>
</dbReference>
<evidence type="ECO:0000256" key="6">
    <source>
        <dbReference type="SAM" id="Phobius"/>
    </source>
</evidence>
<accession>A0A5E6QCG5</accession>
<dbReference type="Pfam" id="PF05992">
    <property type="entry name" value="SbmA_BacA"/>
    <property type="match status" value="1"/>
</dbReference>
<proteinExistence type="predicted"/>
<dbReference type="InterPro" id="IPR050835">
    <property type="entry name" value="ABC_transporter_sub-D"/>
</dbReference>
<dbReference type="AlphaFoldDB" id="A0A5E6QCG5"/>
<keyword evidence="3 6" id="KW-0812">Transmembrane</keyword>
<keyword evidence="5 6" id="KW-0472">Membrane</keyword>